<dbReference type="KEGG" id="ahb:bsdtb5_16910"/>
<gene>
    <name evidence="2" type="ORF">bsdtb5_16910</name>
</gene>
<sequence>MEILYSWIRNIIVYIILLNIVMNLLGKSSYKKYIGVFTGMILVLIVVAPIIKVIKASNTLDYYFESNNLALNANDVSNEMIQMEGKQKETIYKQYKAKIANQISQIVEKQGLHTKSIDVEIYEDKKSDDFGKIKSIQVVASHTNKSKGKSSNSNIKKITIDKIVIKEEKSESNNSSENGANEVSSVEETMLKNSLADFYNISLDNINISIQE</sequence>
<dbReference type="InterPro" id="IPR014245">
    <property type="entry name" value="Spore_III_AF"/>
</dbReference>
<keyword evidence="3" id="KW-1185">Reference proteome</keyword>
<feature type="transmembrane region" description="Helical" evidence="1">
    <location>
        <begin position="6"/>
        <end position="26"/>
    </location>
</feature>
<protein>
    <recommendedName>
        <fullName evidence="4">Stage III sporulation protein AF</fullName>
    </recommendedName>
</protein>
<dbReference type="Pfam" id="PF09581">
    <property type="entry name" value="Spore_III_AF"/>
    <property type="match status" value="1"/>
</dbReference>
<proteinExistence type="predicted"/>
<evidence type="ECO:0008006" key="4">
    <source>
        <dbReference type="Google" id="ProtNLM"/>
    </source>
</evidence>
<evidence type="ECO:0000256" key="1">
    <source>
        <dbReference type="SAM" id="Phobius"/>
    </source>
</evidence>
<name>A0A7R7ID03_9FIRM</name>
<reference evidence="2 3" key="1">
    <citation type="submission" date="2020-11" db="EMBL/GenBank/DDBJ databases">
        <title>Draft genome sequencing of a Lachnospiraceae strain isolated from anoxic soil subjected to BSD treatment.</title>
        <authorList>
            <person name="Uek A."/>
            <person name="Tonouchi A."/>
        </authorList>
    </citation>
    <scope>NUCLEOTIDE SEQUENCE [LARGE SCALE GENOMIC DNA]</scope>
    <source>
        <strain evidence="2 3">TB5</strain>
    </source>
</reference>
<organism evidence="2 3">
    <name type="scientific">Anaeromicropila herbilytica</name>
    <dbReference type="NCBI Taxonomy" id="2785025"/>
    <lineage>
        <taxon>Bacteria</taxon>
        <taxon>Bacillati</taxon>
        <taxon>Bacillota</taxon>
        <taxon>Clostridia</taxon>
        <taxon>Lachnospirales</taxon>
        <taxon>Lachnospiraceae</taxon>
        <taxon>Anaeromicropila</taxon>
    </lineage>
</organism>
<dbReference type="EMBL" id="AP024169">
    <property type="protein sequence ID" value="BCN30396.1"/>
    <property type="molecule type" value="Genomic_DNA"/>
</dbReference>
<dbReference type="AlphaFoldDB" id="A0A7R7ID03"/>
<keyword evidence="1" id="KW-0472">Membrane</keyword>
<accession>A0A7R7ID03</accession>
<evidence type="ECO:0000313" key="2">
    <source>
        <dbReference type="EMBL" id="BCN30396.1"/>
    </source>
</evidence>
<keyword evidence="1" id="KW-0812">Transmembrane</keyword>
<feature type="transmembrane region" description="Helical" evidence="1">
    <location>
        <begin position="33"/>
        <end position="51"/>
    </location>
</feature>
<dbReference type="Proteomes" id="UP000595897">
    <property type="component" value="Chromosome"/>
</dbReference>
<evidence type="ECO:0000313" key="3">
    <source>
        <dbReference type="Proteomes" id="UP000595897"/>
    </source>
</evidence>
<keyword evidence="1" id="KW-1133">Transmembrane helix</keyword>